<organism evidence="1 2">
    <name type="scientific">Flavobacterium piscinae</name>
    <dbReference type="NCBI Taxonomy" id="2506424"/>
    <lineage>
        <taxon>Bacteria</taxon>
        <taxon>Pseudomonadati</taxon>
        <taxon>Bacteroidota</taxon>
        <taxon>Flavobacteriia</taxon>
        <taxon>Flavobacteriales</taxon>
        <taxon>Flavobacteriaceae</taxon>
        <taxon>Flavobacterium</taxon>
    </lineage>
</organism>
<dbReference type="EMBL" id="SBKQ01000011">
    <property type="protein sequence ID" value="RXR30635.1"/>
    <property type="molecule type" value="Genomic_DNA"/>
</dbReference>
<dbReference type="Proteomes" id="UP000289734">
    <property type="component" value="Unassembled WGS sequence"/>
</dbReference>
<keyword evidence="2" id="KW-1185">Reference proteome</keyword>
<evidence type="ECO:0008006" key="3">
    <source>
        <dbReference type="Google" id="ProtNLM"/>
    </source>
</evidence>
<sequence>MNKIIVFCIVYIFCQNAYSQVDRTIGRNSQYHQNSPKTDKVDPIEQTLKKLKEKLSLDSFQEAATKVFLQENEKSAEKILSSRISNEEKKIKLEEAVKDFDEKLLKILNPEQIKIFEELKDKNKEKSKKKKKKEEEN</sequence>
<dbReference type="OrthoDB" id="1376348at2"/>
<gene>
    <name evidence="1" type="ORF">EQG68_11280</name>
</gene>
<reference evidence="2" key="1">
    <citation type="submission" date="2019-01" db="EMBL/GenBank/DDBJ databases">
        <title>Cytophagaceae bacterium strain CAR-16.</title>
        <authorList>
            <person name="Chen W.-M."/>
        </authorList>
    </citation>
    <scope>NUCLEOTIDE SEQUENCE [LARGE SCALE GENOMIC DNA]</scope>
    <source>
        <strain evidence="2">ICH-30</strain>
    </source>
</reference>
<name>A0A4Q1KM84_9FLAO</name>
<proteinExistence type="predicted"/>
<accession>A0A4Q1KM84</accession>
<dbReference type="AlphaFoldDB" id="A0A4Q1KM84"/>
<dbReference type="RefSeq" id="WP_129464989.1">
    <property type="nucleotide sequence ID" value="NZ_SBKQ01000011.1"/>
</dbReference>
<evidence type="ECO:0000313" key="2">
    <source>
        <dbReference type="Proteomes" id="UP000289734"/>
    </source>
</evidence>
<evidence type="ECO:0000313" key="1">
    <source>
        <dbReference type="EMBL" id="RXR30635.1"/>
    </source>
</evidence>
<comment type="caution">
    <text evidence="1">The sequence shown here is derived from an EMBL/GenBank/DDBJ whole genome shotgun (WGS) entry which is preliminary data.</text>
</comment>
<protein>
    <recommendedName>
        <fullName evidence="3">Periplasmic heavy metal sensor</fullName>
    </recommendedName>
</protein>